<evidence type="ECO:0000313" key="2">
    <source>
        <dbReference type="EMBL" id="KAD4982598.1"/>
    </source>
</evidence>
<protein>
    <submittedName>
        <fullName evidence="2">Uncharacterized protein</fullName>
    </submittedName>
</protein>
<evidence type="ECO:0000313" key="3">
    <source>
        <dbReference type="Proteomes" id="UP000326396"/>
    </source>
</evidence>
<proteinExistence type="predicted"/>
<dbReference type="AlphaFoldDB" id="A0A5N6NPN6"/>
<gene>
    <name evidence="2" type="ORF">E3N88_19269</name>
</gene>
<feature type="compositionally biased region" description="Polar residues" evidence="1">
    <location>
        <begin position="10"/>
        <end position="19"/>
    </location>
</feature>
<feature type="compositionally biased region" description="Polar residues" evidence="1">
    <location>
        <begin position="26"/>
        <end position="38"/>
    </location>
</feature>
<dbReference type="EMBL" id="SZYD01000010">
    <property type="protein sequence ID" value="KAD4982598.1"/>
    <property type="molecule type" value="Genomic_DNA"/>
</dbReference>
<organism evidence="2 3">
    <name type="scientific">Mikania micrantha</name>
    <name type="common">bitter vine</name>
    <dbReference type="NCBI Taxonomy" id="192012"/>
    <lineage>
        <taxon>Eukaryota</taxon>
        <taxon>Viridiplantae</taxon>
        <taxon>Streptophyta</taxon>
        <taxon>Embryophyta</taxon>
        <taxon>Tracheophyta</taxon>
        <taxon>Spermatophyta</taxon>
        <taxon>Magnoliopsida</taxon>
        <taxon>eudicotyledons</taxon>
        <taxon>Gunneridae</taxon>
        <taxon>Pentapetalae</taxon>
        <taxon>asterids</taxon>
        <taxon>campanulids</taxon>
        <taxon>Asterales</taxon>
        <taxon>Asteraceae</taxon>
        <taxon>Asteroideae</taxon>
        <taxon>Heliantheae alliance</taxon>
        <taxon>Eupatorieae</taxon>
        <taxon>Mikania</taxon>
    </lineage>
</organism>
<reference evidence="2 3" key="1">
    <citation type="submission" date="2019-05" db="EMBL/GenBank/DDBJ databases">
        <title>Mikania micrantha, genome provides insights into the molecular mechanism of rapid growth.</title>
        <authorList>
            <person name="Liu B."/>
        </authorList>
    </citation>
    <scope>NUCLEOTIDE SEQUENCE [LARGE SCALE GENOMIC DNA]</scope>
    <source>
        <strain evidence="2">NLD-2019</strain>
        <tissue evidence="2">Leaf</tissue>
    </source>
</reference>
<accession>A0A5N6NPN6</accession>
<feature type="region of interest" description="Disordered" evidence="1">
    <location>
        <begin position="1"/>
        <end position="38"/>
    </location>
</feature>
<sequence>MGTIVPGVQTGKQPTTTESQEPDQLPTGTSNPSASSHRAQILESGWWLVSTSEPPVAEPVKQSEPTSDFYWLGFHLLTERSWVQAMPKAI</sequence>
<dbReference type="Proteomes" id="UP000326396">
    <property type="component" value="Linkage Group LG18"/>
</dbReference>
<keyword evidence="3" id="KW-1185">Reference proteome</keyword>
<comment type="caution">
    <text evidence="2">The sequence shown here is derived from an EMBL/GenBank/DDBJ whole genome shotgun (WGS) entry which is preliminary data.</text>
</comment>
<evidence type="ECO:0000256" key="1">
    <source>
        <dbReference type="SAM" id="MobiDB-lite"/>
    </source>
</evidence>
<name>A0A5N6NPN6_9ASTR</name>